<keyword evidence="3" id="KW-1185">Reference proteome</keyword>
<dbReference type="Gene3D" id="3.30.70.100">
    <property type="match status" value="1"/>
</dbReference>
<dbReference type="RefSeq" id="WP_119356057.1">
    <property type="nucleotide sequence ID" value="NZ_BJXM01000003.1"/>
</dbReference>
<dbReference type="PROSITE" id="PS50846">
    <property type="entry name" value="HMA_2"/>
    <property type="match status" value="1"/>
</dbReference>
<protein>
    <submittedName>
        <fullName evidence="2">Mercuric transport protein periplasmic component</fullName>
    </submittedName>
</protein>
<gene>
    <name evidence="2" type="ORF">Mgrana_00533</name>
</gene>
<accession>A0A399FDH2</accession>
<dbReference type="Proteomes" id="UP000266178">
    <property type="component" value="Unassembled WGS sequence"/>
</dbReference>
<sequence length="76" mass="8172">MENVSHQNKLKVPGMHCAGCIRMAEAALRRIPGTQRVRVDYLRKEATVVSEAPLSVSICKTRLGTQGIAPPATSLG</sequence>
<reference evidence="2 3" key="1">
    <citation type="submission" date="2018-08" db="EMBL/GenBank/DDBJ databases">
        <title>Meiothermus granaticius genome AF-68 sequencing project.</title>
        <authorList>
            <person name="Da Costa M.S."/>
            <person name="Albuquerque L."/>
            <person name="Raposo P."/>
            <person name="Froufe H.J.C."/>
            <person name="Barroso C.S."/>
            <person name="Egas C."/>
        </authorList>
    </citation>
    <scope>NUCLEOTIDE SEQUENCE [LARGE SCALE GENOMIC DNA]</scope>
    <source>
        <strain evidence="2 3">AF-68</strain>
    </source>
</reference>
<dbReference type="EMBL" id="QWLB01000005">
    <property type="protein sequence ID" value="RIH93479.1"/>
    <property type="molecule type" value="Genomic_DNA"/>
</dbReference>
<dbReference type="InterPro" id="IPR036163">
    <property type="entry name" value="HMA_dom_sf"/>
</dbReference>
<dbReference type="SUPFAM" id="SSF55008">
    <property type="entry name" value="HMA, heavy metal-associated domain"/>
    <property type="match status" value="1"/>
</dbReference>
<dbReference type="AlphaFoldDB" id="A0A399FDH2"/>
<feature type="domain" description="HMA" evidence="1">
    <location>
        <begin position="6"/>
        <end position="71"/>
    </location>
</feature>
<proteinExistence type="predicted"/>
<evidence type="ECO:0000313" key="2">
    <source>
        <dbReference type="EMBL" id="RIH93479.1"/>
    </source>
</evidence>
<evidence type="ECO:0000313" key="3">
    <source>
        <dbReference type="Proteomes" id="UP000266178"/>
    </source>
</evidence>
<dbReference type="GO" id="GO:0046872">
    <property type="term" value="F:metal ion binding"/>
    <property type="evidence" value="ECO:0007669"/>
    <property type="project" value="InterPro"/>
</dbReference>
<comment type="caution">
    <text evidence="2">The sequence shown here is derived from an EMBL/GenBank/DDBJ whole genome shotgun (WGS) entry which is preliminary data.</text>
</comment>
<organism evidence="2 3">
    <name type="scientific">Meiothermus granaticius NBRC 107808</name>
    <dbReference type="NCBI Taxonomy" id="1227551"/>
    <lineage>
        <taxon>Bacteria</taxon>
        <taxon>Thermotogati</taxon>
        <taxon>Deinococcota</taxon>
        <taxon>Deinococci</taxon>
        <taxon>Thermales</taxon>
        <taxon>Thermaceae</taxon>
        <taxon>Meiothermus</taxon>
    </lineage>
</organism>
<dbReference type="Pfam" id="PF00403">
    <property type="entry name" value="HMA"/>
    <property type="match status" value="1"/>
</dbReference>
<name>A0A399FDH2_9DEIN</name>
<evidence type="ECO:0000259" key="1">
    <source>
        <dbReference type="PROSITE" id="PS50846"/>
    </source>
</evidence>
<dbReference type="OrthoDB" id="33152at2"/>
<dbReference type="CDD" id="cd00371">
    <property type="entry name" value="HMA"/>
    <property type="match status" value="1"/>
</dbReference>
<dbReference type="InterPro" id="IPR006121">
    <property type="entry name" value="HMA_dom"/>
</dbReference>